<dbReference type="eggNOG" id="COG3706">
    <property type="taxonomic scope" value="Bacteria"/>
</dbReference>
<dbReference type="PROSITE" id="PS50113">
    <property type="entry name" value="PAC"/>
    <property type="match status" value="1"/>
</dbReference>
<gene>
    <name evidence="14" type="ordered locus">Dacet_0746</name>
</gene>
<keyword evidence="15" id="KW-1185">Reference proteome</keyword>
<dbReference type="SUPFAM" id="SSF55785">
    <property type="entry name" value="PYP-like sensor domain (PAS domain)"/>
    <property type="match status" value="1"/>
</dbReference>
<dbReference type="Pfam" id="PF00990">
    <property type="entry name" value="GGDEF"/>
    <property type="match status" value="1"/>
</dbReference>
<dbReference type="Pfam" id="PF08447">
    <property type="entry name" value="PAS_3"/>
    <property type="match status" value="1"/>
</dbReference>
<dbReference type="NCBIfam" id="TIGR00254">
    <property type="entry name" value="GGDEF"/>
    <property type="match status" value="1"/>
</dbReference>
<dbReference type="OrthoDB" id="73375at2"/>
<feature type="domain" description="GGDEF" evidence="13">
    <location>
        <begin position="495"/>
        <end position="622"/>
    </location>
</feature>
<dbReference type="NCBIfam" id="TIGR00229">
    <property type="entry name" value="sensory_box"/>
    <property type="match status" value="1"/>
</dbReference>
<evidence type="ECO:0000256" key="2">
    <source>
        <dbReference type="ARBA" id="ARBA00012528"/>
    </source>
</evidence>
<evidence type="ECO:0000256" key="3">
    <source>
        <dbReference type="ARBA" id="ARBA00022553"/>
    </source>
</evidence>
<dbReference type="EC" id="2.7.7.65" evidence="2"/>
<dbReference type="EMBL" id="CP001968">
    <property type="protein sequence ID" value="ADD67530.1"/>
    <property type="molecule type" value="Genomic_DNA"/>
</dbReference>
<dbReference type="AlphaFoldDB" id="D4H5B0"/>
<dbReference type="eggNOG" id="COG4191">
    <property type="taxonomic scope" value="Bacteria"/>
</dbReference>
<dbReference type="GO" id="GO:0052621">
    <property type="term" value="F:diguanylate cyclase activity"/>
    <property type="evidence" value="ECO:0007669"/>
    <property type="project" value="UniProtKB-EC"/>
</dbReference>
<dbReference type="PANTHER" id="PTHR45138:SF9">
    <property type="entry name" value="DIGUANYLATE CYCLASE DGCM-RELATED"/>
    <property type="match status" value="1"/>
</dbReference>
<dbReference type="GO" id="GO:0000160">
    <property type="term" value="P:phosphorelay signal transduction system"/>
    <property type="evidence" value="ECO:0007669"/>
    <property type="project" value="UniProtKB-KW"/>
</dbReference>
<dbReference type="GO" id="GO:0005524">
    <property type="term" value="F:ATP binding"/>
    <property type="evidence" value="ECO:0007669"/>
    <property type="project" value="UniProtKB-KW"/>
</dbReference>
<dbReference type="InterPro" id="IPR043128">
    <property type="entry name" value="Rev_trsase/Diguanyl_cyclase"/>
</dbReference>
<dbReference type="InterPro" id="IPR050469">
    <property type="entry name" value="Diguanylate_Cyclase"/>
</dbReference>
<keyword evidence="4" id="KW-0808">Transferase</keyword>
<dbReference type="GO" id="GO:1902201">
    <property type="term" value="P:negative regulation of bacterial-type flagellum-dependent cell motility"/>
    <property type="evidence" value="ECO:0007669"/>
    <property type="project" value="TreeGrafter"/>
</dbReference>
<dbReference type="InterPro" id="IPR013655">
    <property type="entry name" value="PAS_fold_3"/>
</dbReference>
<reference evidence="14 15" key="1">
    <citation type="journal article" date="2010" name="Stand. Genomic Sci.">
        <title>Complete genome sequence of Denitrovibrio acetiphilus type strain (N2460).</title>
        <authorList>
            <person name="Kiss H."/>
            <person name="Lang E."/>
            <person name="Lapidus A."/>
            <person name="Copeland A."/>
            <person name="Nolan M."/>
            <person name="Glavina Del Rio T."/>
            <person name="Chen F."/>
            <person name="Lucas S."/>
            <person name="Tice H."/>
            <person name="Cheng J.F."/>
            <person name="Han C."/>
            <person name="Goodwin L."/>
            <person name="Pitluck S."/>
            <person name="Liolios K."/>
            <person name="Pati A."/>
            <person name="Ivanova N."/>
            <person name="Mavromatis K."/>
            <person name="Chen A."/>
            <person name="Palaniappan K."/>
            <person name="Land M."/>
            <person name="Hauser L."/>
            <person name="Chang Y.J."/>
            <person name="Jeffries C.D."/>
            <person name="Detter J.C."/>
            <person name="Brettin T."/>
            <person name="Spring S."/>
            <person name="Rohde M."/>
            <person name="Goker M."/>
            <person name="Woyke T."/>
            <person name="Bristow J."/>
            <person name="Eisen J.A."/>
            <person name="Markowitz V."/>
            <person name="Hugenholtz P."/>
            <person name="Kyrpides N.C."/>
            <person name="Klenk H.P."/>
        </authorList>
    </citation>
    <scope>NUCLEOTIDE SEQUENCE [LARGE SCALE GENOMIC DNA]</scope>
    <source>
        <strain evidence="15">DSM 12809 / NBRC 114555 / N2460</strain>
    </source>
</reference>
<proteinExistence type="predicted"/>
<evidence type="ECO:0000256" key="8">
    <source>
        <dbReference type="ARBA" id="ARBA00023012"/>
    </source>
</evidence>
<evidence type="ECO:0000259" key="12">
    <source>
        <dbReference type="PROSITE" id="PS50113"/>
    </source>
</evidence>
<evidence type="ECO:0000256" key="5">
    <source>
        <dbReference type="ARBA" id="ARBA00022741"/>
    </source>
</evidence>
<name>D4H5B0_DENA2</name>
<dbReference type="Pfam" id="PF21623">
    <property type="entry name" value="HK_sensor_dom_bact"/>
    <property type="match status" value="1"/>
</dbReference>
<dbReference type="SUPFAM" id="SSF55073">
    <property type="entry name" value="Nucleotide cyclase"/>
    <property type="match status" value="1"/>
</dbReference>
<keyword evidence="3" id="KW-0597">Phosphoprotein</keyword>
<evidence type="ECO:0000256" key="6">
    <source>
        <dbReference type="ARBA" id="ARBA00022777"/>
    </source>
</evidence>
<accession>D4H5B0</accession>
<dbReference type="GO" id="GO:0005886">
    <property type="term" value="C:plasma membrane"/>
    <property type="evidence" value="ECO:0007669"/>
    <property type="project" value="TreeGrafter"/>
</dbReference>
<dbReference type="CDD" id="cd00130">
    <property type="entry name" value="PAS"/>
    <property type="match status" value="1"/>
</dbReference>
<comment type="subcellular location">
    <subcellularLocation>
        <location evidence="1">Membrane</location>
    </subcellularLocation>
</comment>
<dbReference type="GO" id="GO:0043709">
    <property type="term" value="P:cell adhesion involved in single-species biofilm formation"/>
    <property type="evidence" value="ECO:0007669"/>
    <property type="project" value="TreeGrafter"/>
</dbReference>
<evidence type="ECO:0000256" key="7">
    <source>
        <dbReference type="ARBA" id="ARBA00022840"/>
    </source>
</evidence>
<keyword evidence="6" id="KW-0418">Kinase</keyword>
<evidence type="ECO:0000259" key="11">
    <source>
        <dbReference type="PROSITE" id="PS50112"/>
    </source>
</evidence>
<evidence type="ECO:0000313" key="14">
    <source>
        <dbReference type="EMBL" id="ADD67530.1"/>
    </source>
</evidence>
<keyword evidence="10" id="KW-0472">Membrane</keyword>
<evidence type="ECO:0000313" key="15">
    <source>
        <dbReference type="Proteomes" id="UP000002012"/>
    </source>
</evidence>
<dbReference type="SMART" id="SM00086">
    <property type="entry name" value="PAC"/>
    <property type="match status" value="1"/>
</dbReference>
<dbReference type="HOGENOM" id="CLU_000445_11_22_0"/>
<keyword evidence="8" id="KW-0902">Two-component regulatory system</keyword>
<sequence length="622" mass="71271" precursor="true">MTEMMYSRKRFYLLSVSFFIFFGILIAITTAIVNYKLASKQNIEQINLRASSELSYKKLYLEDYITHKELVVTILARHLLLNDFITSEGVDERARVNSFFQSVVFANPDIMQLRFINSNGLERIRVDRIDNEIFTYPQIYLQSKYDRYYFQESNQLNKTQLWHSRIDLNIEHGKIELPYKPTYRIAAPVVVNGEHKGIVIVNLLMQRVIDLLTEYANFSTYLIDNEGEIISASDASLAWSKYLKSDIKINNIFPGAFNNDMNQSSLQKSNLFVYSLNQIFDNGEGVKLIMKPKASMLHQIKKNNLISAQIVALVILLISFPLSWVASYAPSKLQSSLLKAFDKIRRFNFIIDSNIATTEIDLKGNFTAVSAKYAEMTGYNHTELIGNTHSLIRHPDTTQKQLDDLWKTILKKEIWQGEFKNINKDGELFWTKQTATPAIDDKGNVTGYTAVIHNITEKKKIEELSITDRLTGLYNRHKLDAVLKAERIRNERHNTRFCAAILDADHFKRVNDTYGHQVGDDVLVKLAAIIKENTRESDFCGRWGGEEFLVVALETDITNTAFLADKLRKAVEETDFTPVEKVTVSIGVAEYSRGETIAHFINRADEALYKAKQTGRNRVVSA</sequence>
<dbReference type="Gene3D" id="3.30.70.270">
    <property type="match status" value="1"/>
</dbReference>
<dbReference type="InterPro" id="IPR035965">
    <property type="entry name" value="PAS-like_dom_sf"/>
</dbReference>
<dbReference type="PROSITE" id="PS50112">
    <property type="entry name" value="PAS"/>
    <property type="match status" value="1"/>
</dbReference>
<dbReference type="Gene3D" id="3.30.450.20">
    <property type="entry name" value="PAS domain"/>
    <property type="match status" value="2"/>
</dbReference>
<dbReference type="PaxDb" id="522772-Dacet_0746"/>
<dbReference type="InterPro" id="IPR029151">
    <property type="entry name" value="Sensor-like_sf"/>
</dbReference>
<dbReference type="Proteomes" id="UP000002012">
    <property type="component" value="Chromosome"/>
</dbReference>
<keyword evidence="10" id="KW-0812">Transmembrane</keyword>
<evidence type="ECO:0000259" key="13">
    <source>
        <dbReference type="PROSITE" id="PS50887"/>
    </source>
</evidence>
<dbReference type="PROSITE" id="PS50887">
    <property type="entry name" value="GGDEF"/>
    <property type="match status" value="1"/>
</dbReference>
<dbReference type="SUPFAM" id="SSF103190">
    <property type="entry name" value="Sensory domain-like"/>
    <property type="match status" value="1"/>
</dbReference>
<evidence type="ECO:0000256" key="1">
    <source>
        <dbReference type="ARBA" id="ARBA00004370"/>
    </source>
</evidence>
<keyword evidence="5" id="KW-0547">Nucleotide-binding</keyword>
<keyword evidence="7" id="KW-0067">ATP-binding</keyword>
<protein>
    <recommendedName>
        <fullName evidence="2">diguanylate cyclase</fullName>
        <ecNumber evidence="2">2.7.7.65</ecNumber>
    </recommendedName>
</protein>
<dbReference type="InterPro" id="IPR000014">
    <property type="entry name" value="PAS"/>
</dbReference>
<dbReference type="InterPro" id="IPR000160">
    <property type="entry name" value="GGDEF_dom"/>
</dbReference>
<evidence type="ECO:0000256" key="4">
    <source>
        <dbReference type="ARBA" id="ARBA00022679"/>
    </source>
</evidence>
<dbReference type="InParanoid" id="D4H5B0"/>
<dbReference type="STRING" id="522772.Dacet_0746"/>
<evidence type="ECO:0000256" key="10">
    <source>
        <dbReference type="SAM" id="Phobius"/>
    </source>
</evidence>
<feature type="transmembrane region" description="Helical" evidence="10">
    <location>
        <begin position="12"/>
        <end position="33"/>
    </location>
</feature>
<dbReference type="KEGG" id="dap:Dacet_0746"/>
<dbReference type="InterPro" id="IPR048760">
    <property type="entry name" value="VP0354-like_sensor_dom"/>
</dbReference>
<dbReference type="FunFam" id="3.30.70.270:FF:000001">
    <property type="entry name" value="Diguanylate cyclase domain protein"/>
    <property type="match status" value="1"/>
</dbReference>
<dbReference type="GO" id="GO:0016301">
    <property type="term" value="F:kinase activity"/>
    <property type="evidence" value="ECO:0007669"/>
    <property type="project" value="UniProtKB-KW"/>
</dbReference>
<dbReference type="InterPro" id="IPR029787">
    <property type="entry name" value="Nucleotide_cyclase"/>
</dbReference>
<feature type="domain" description="PAS" evidence="11">
    <location>
        <begin position="360"/>
        <end position="412"/>
    </location>
</feature>
<organism evidence="14 15">
    <name type="scientific">Denitrovibrio acetiphilus (strain DSM 12809 / NBRC 114555 / N2460)</name>
    <dbReference type="NCBI Taxonomy" id="522772"/>
    <lineage>
        <taxon>Bacteria</taxon>
        <taxon>Pseudomonadati</taxon>
        <taxon>Deferribacterota</taxon>
        <taxon>Deferribacteres</taxon>
        <taxon>Deferribacterales</taxon>
        <taxon>Geovibrionaceae</taxon>
        <taxon>Denitrovibrio</taxon>
    </lineage>
</organism>
<comment type="catalytic activity">
    <reaction evidence="9">
        <text>2 GTP = 3',3'-c-di-GMP + 2 diphosphate</text>
        <dbReference type="Rhea" id="RHEA:24898"/>
        <dbReference type="ChEBI" id="CHEBI:33019"/>
        <dbReference type="ChEBI" id="CHEBI:37565"/>
        <dbReference type="ChEBI" id="CHEBI:58805"/>
        <dbReference type="EC" id="2.7.7.65"/>
    </reaction>
</comment>
<dbReference type="RefSeq" id="WP_013010066.1">
    <property type="nucleotide sequence ID" value="NC_013943.1"/>
</dbReference>
<feature type="domain" description="PAC" evidence="12">
    <location>
        <begin position="415"/>
        <end position="467"/>
    </location>
</feature>
<dbReference type="InterPro" id="IPR000700">
    <property type="entry name" value="PAS-assoc_C"/>
</dbReference>
<dbReference type="SMART" id="SM00267">
    <property type="entry name" value="GGDEF"/>
    <property type="match status" value="1"/>
</dbReference>
<keyword evidence="10" id="KW-1133">Transmembrane helix</keyword>
<dbReference type="InterPro" id="IPR001610">
    <property type="entry name" value="PAC"/>
</dbReference>
<dbReference type="PANTHER" id="PTHR45138">
    <property type="entry name" value="REGULATORY COMPONENTS OF SENSORY TRANSDUCTION SYSTEM"/>
    <property type="match status" value="1"/>
</dbReference>
<evidence type="ECO:0000256" key="9">
    <source>
        <dbReference type="ARBA" id="ARBA00034247"/>
    </source>
</evidence>
<dbReference type="CDD" id="cd01949">
    <property type="entry name" value="GGDEF"/>
    <property type="match status" value="1"/>
</dbReference>